<dbReference type="RefSeq" id="WP_008061952.1">
    <property type="nucleotide sequence ID" value="NZ_AFHG01000052.1"/>
</dbReference>
<dbReference type="AlphaFoldDB" id="F5RDN5"/>
<feature type="active site" description="Charge relay system" evidence="14">
    <location>
        <position position="248"/>
    </location>
</feature>
<dbReference type="InterPro" id="IPR001478">
    <property type="entry name" value="PDZ"/>
</dbReference>
<comment type="similarity">
    <text evidence="3">Belongs to the peptidase S1C family.</text>
</comment>
<dbReference type="CDD" id="cd10839">
    <property type="entry name" value="cpPDZ1_DegP-like"/>
    <property type="match status" value="1"/>
</dbReference>
<evidence type="ECO:0000256" key="8">
    <source>
        <dbReference type="ARBA" id="ARBA00022737"/>
    </source>
</evidence>
<keyword evidence="9" id="KW-0574">Periplasm</keyword>
<evidence type="ECO:0000256" key="1">
    <source>
        <dbReference type="ARBA" id="ARBA00001772"/>
    </source>
</evidence>
<evidence type="ECO:0000313" key="20">
    <source>
        <dbReference type="Proteomes" id="UP000005019"/>
    </source>
</evidence>
<comment type="caution">
    <text evidence="19">The sequence shown here is derived from an EMBL/GenBank/DDBJ whole genome shotgun (WGS) entry which is preliminary data.</text>
</comment>
<dbReference type="PRINTS" id="PR00834">
    <property type="entry name" value="PROTEASES2C"/>
</dbReference>
<comment type="subcellular location">
    <subcellularLocation>
        <location evidence="2">Periplasm</location>
    </subcellularLocation>
</comment>
<keyword evidence="7 17" id="KW-0732">Signal</keyword>
<organism evidence="19 20">
    <name type="scientific">Methyloversatilis universalis (strain ATCC BAA-1314 / DSM 25237 / JCM 13912 / CCUG 52030 / FAM5)</name>
    <dbReference type="NCBI Taxonomy" id="1000565"/>
    <lineage>
        <taxon>Bacteria</taxon>
        <taxon>Pseudomonadati</taxon>
        <taxon>Pseudomonadota</taxon>
        <taxon>Betaproteobacteria</taxon>
        <taxon>Nitrosomonadales</taxon>
        <taxon>Sterolibacteriaceae</taxon>
        <taxon>Methyloversatilis</taxon>
    </lineage>
</organism>
<feature type="domain" description="PDZ" evidence="18">
    <location>
        <begin position="397"/>
        <end position="491"/>
    </location>
</feature>
<evidence type="ECO:0000256" key="11">
    <source>
        <dbReference type="ARBA" id="ARBA00022825"/>
    </source>
</evidence>
<dbReference type="Gene3D" id="2.30.42.10">
    <property type="match status" value="2"/>
</dbReference>
<feature type="binding site" evidence="15">
    <location>
        <position position="145"/>
    </location>
    <ligand>
        <name>substrate</name>
    </ligand>
</feature>
<dbReference type="PROSITE" id="PS50106">
    <property type="entry name" value="PDZ"/>
    <property type="match status" value="2"/>
</dbReference>
<dbReference type="eggNOG" id="COG0265">
    <property type="taxonomic scope" value="Bacteria"/>
</dbReference>
<gene>
    <name evidence="19" type="ORF">METUNv1_02402</name>
</gene>
<dbReference type="Pfam" id="PF17820">
    <property type="entry name" value="PDZ_6"/>
    <property type="match status" value="1"/>
</dbReference>
<keyword evidence="12" id="KW-0346">Stress response</keyword>
<evidence type="ECO:0000256" key="13">
    <source>
        <dbReference type="ARBA" id="ARBA00032850"/>
    </source>
</evidence>
<dbReference type="InterPro" id="IPR001940">
    <property type="entry name" value="Peptidase_S1C"/>
</dbReference>
<evidence type="ECO:0000256" key="3">
    <source>
        <dbReference type="ARBA" id="ARBA00010541"/>
    </source>
</evidence>
<keyword evidence="10" id="KW-0378">Hydrolase</keyword>
<feature type="chain" id="PRO_5038870820" description="Probable periplasmic serine endoprotease DegP-like" evidence="17">
    <location>
        <begin position="25"/>
        <end position="501"/>
    </location>
</feature>
<reference evidence="19 20" key="1">
    <citation type="journal article" date="2011" name="J. Bacteriol.">
        <title>Genome sequence of Methyloversatilis universalis FAM5T, a methylotrophic representative of the order Rhodocyclales.</title>
        <authorList>
            <person name="Kittichotirat W."/>
            <person name="Good N.M."/>
            <person name="Hall R."/>
            <person name="Bringel F."/>
            <person name="Lajus A."/>
            <person name="Medigue C."/>
            <person name="Smalley N.E."/>
            <person name="Beck D."/>
            <person name="Bumgarner R."/>
            <person name="Vuilleumier S."/>
            <person name="Kalyuzhnaya M.G."/>
        </authorList>
    </citation>
    <scope>NUCLEOTIDE SEQUENCE [LARGE SCALE GENOMIC DNA]</scope>
    <source>
        <strain evidence="20">ATCC BAA-1314 / JCM 13912 / FAM5</strain>
    </source>
</reference>
<dbReference type="EMBL" id="AFHG01000052">
    <property type="protein sequence ID" value="EGK71016.1"/>
    <property type="molecule type" value="Genomic_DNA"/>
</dbReference>
<evidence type="ECO:0000259" key="18">
    <source>
        <dbReference type="PROSITE" id="PS50106"/>
    </source>
</evidence>
<feature type="active site" description="Charge relay system" evidence="14">
    <location>
        <position position="175"/>
    </location>
</feature>
<dbReference type="PANTHER" id="PTHR22939:SF130">
    <property type="entry name" value="PERIPLASMIC SERINE ENDOPROTEASE DEGP-LIKE-RELATED"/>
    <property type="match status" value="1"/>
</dbReference>
<evidence type="ECO:0000256" key="16">
    <source>
        <dbReference type="SAM" id="MobiDB-lite"/>
    </source>
</evidence>
<dbReference type="SMART" id="SM00228">
    <property type="entry name" value="PDZ"/>
    <property type="match status" value="2"/>
</dbReference>
<evidence type="ECO:0000256" key="4">
    <source>
        <dbReference type="ARBA" id="ARBA00013035"/>
    </source>
</evidence>
<dbReference type="FunFam" id="2.40.10.120:FF:000007">
    <property type="entry name" value="Periplasmic serine endoprotease DegP-like"/>
    <property type="match status" value="1"/>
</dbReference>
<dbReference type="Pfam" id="PF13180">
    <property type="entry name" value="PDZ_2"/>
    <property type="match status" value="1"/>
</dbReference>
<evidence type="ECO:0000313" key="19">
    <source>
        <dbReference type="EMBL" id="EGK71016.1"/>
    </source>
</evidence>
<protein>
    <recommendedName>
        <fullName evidence="5">Probable periplasmic serine endoprotease DegP-like</fullName>
        <ecNumber evidence="4">3.4.21.107</ecNumber>
    </recommendedName>
    <alternativeName>
        <fullName evidence="13">Protease Do</fullName>
    </alternativeName>
</protein>
<dbReference type="GO" id="GO:0006508">
    <property type="term" value="P:proteolysis"/>
    <property type="evidence" value="ECO:0007669"/>
    <property type="project" value="UniProtKB-KW"/>
</dbReference>
<evidence type="ECO:0000256" key="6">
    <source>
        <dbReference type="ARBA" id="ARBA00022670"/>
    </source>
</evidence>
<dbReference type="SUPFAM" id="SSF50494">
    <property type="entry name" value="Trypsin-like serine proteases"/>
    <property type="match status" value="1"/>
</dbReference>
<dbReference type="Pfam" id="PF13365">
    <property type="entry name" value="Trypsin_2"/>
    <property type="match status" value="1"/>
</dbReference>
<evidence type="ECO:0000256" key="5">
    <source>
        <dbReference type="ARBA" id="ARBA00013958"/>
    </source>
</evidence>
<keyword evidence="11" id="KW-0720">Serine protease</keyword>
<evidence type="ECO:0000256" key="2">
    <source>
        <dbReference type="ARBA" id="ARBA00004418"/>
    </source>
</evidence>
<dbReference type="SUPFAM" id="SSF50156">
    <property type="entry name" value="PDZ domain-like"/>
    <property type="match status" value="2"/>
</dbReference>
<evidence type="ECO:0000256" key="14">
    <source>
        <dbReference type="PIRSR" id="PIRSR611782-1"/>
    </source>
</evidence>
<feature type="binding site" evidence="15">
    <location>
        <position position="175"/>
    </location>
    <ligand>
        <name>substrate</name>
    </ligand>
</feature>
<dbReference type="Proteomes" id="UP000005019">
    <property type="component" value="Unassembled WGS sequence"/>
</dbReference>
<dbReference type="InterPro" id="IPR011782">
    <property type="entry name" value="Pept_S1C_Do"/>
</dbReference>
<dbReference type="OrthoDB" id="9758917at2"/>
<feature type="region of interest" description="Disordered" evidence="16">
    <location>
        <begin position="392"/>
        <end position="414"/>
    </location>
</feature>
<dbReference type="Gene3D" id="2.40.10.120">
    <property type="match status" value="1"/>
</dbReference>
<evidence type="ECO:0000256" key="15">
    <source>
        <dbReference type="PIRSR" id="PIRSR611782-2"/>
    </source>
</evidence>
<accession>F5RDN5</accession>
<dbReference type="GO" id="GO:0004252">
    <property type="term" value="F:serine-type endopeptidase activity"/>
    <property type="evidence" value="ECO:0007669"/>
    <property type="project" value="InterPro"/>
</dbReference>
<dbReference type="NCBIfam" id="TIGR02037">
    <property type="entry name" value="degP_htrA_DO"/>
    <property type="match status" value="1"/>
</dbReference>
<feature type="signal peptide" evidence="17">
    <location>
        <begin position="1"/>
        <end position="24"/>
    </location>
</feature>
<evidence type="ECO:0000256" key="10">
    <source>
        <dbReference type="ARBA" id="ARBA00022801"/>
    </source>
</evidence>
<feature type="binding site" evidence="15">
    <location>
        <begin position="246"/>
        <end position="248"/>
    </location>
    <ligand>
        <name>substrate</name>
    </ligand>
</feature>
<sequence length="501" mass="52102">MKIKLSRTALAALTATAFGLGATATTVDWLRSAEAAPQSKPATQVAQAAPAPTALTSAPLVTGLPDFSTLVEQTSPSVVNISVVGKVPQRAAMNPNDPMFEFFRRFGIPVPQNPQRGGGGDAPAPRGIGSGFVISPDGYILTNAHVVAEAAEVTVKFTDKREYKAKVIGSDKRTDVALIKIEAKNLPAVKLGNAENTRVGEWVAAIGAPFGFENTVTAGIVSAKSRALPDESLVPFIQTDVAINPGNSGGPLFNLNGEVIGINSQIYSRTGGFMGLSFAIPIDVAMRVADQIKLYGRAKHARLGVSIQPINRELADSFGLDRARGALVANVDQGGPADKAGLQAGDVILSVDGREVSDSFDLPKVIGNLAPGKTVKMKVWRQGAERELSATLGEQSDSELVAQGDGSRDSSPLRDRLGLAVRPLTGAEAQQLGVNRGVLVADAGGAAAQAGIQPGDAILAVNGQPVGSAEELARLVEKAKGRVALLIQRGDNRLFVPIRIG</sequence>
<evidence type="ECO:0000256" key="7">
    <source>
        <dbReference type="ARBA" id="ARBA00022729"/>
    </source>
</evidence>
<proteinExistence type="inferred from homology"/>
<feature type="domain" description="PDZ" evidence="18">
    <location>
        <begin position="291"/>
        <end position="358"/>
    </location>
</feature>
<dbReference type="InterPro" id="IPR009003">
    <property type="entry name" value="Peptidase_S1_PA"/>
</dbReference>
<dbReference type="STRING" id="1000565.METUNv1_02402"/>
<evidence type="ECO:0000256" key="12">
    <source>
        <dbReference type="ARBA" id="ARBA00023016"/>
    </source>
</evidence>
<evidence type="ECO:0000256" key="17">
    <source>
        <dbReference type="SAM" id="SignalP"/>
    </source>
</evidence>
<dbReference type="InterPro" id="IPR041489">
    <property type="entry name" value="PDZ_6"/>
</dbReference>
<keyword evidence="8" id="KW-0677">Repeat</keyword>
<evidence type="ECO:0000256" key="9">
    <source>
        <dbReference type="ARBA" id="ARBA00022764"/>
    </source>
</evidence>
<dbReference type="GO" id="GO:0042597">
    <property type="term" value="C:periplasmic space"/>
    <property type="evidence" value="ECO:0007669"/>
    <property type="project" value="UniProtKB-SubCell"/>
</dbReference>
<dbReference type="EC" id="3.4.21.107" evidence="4"/>
<dbReference type="InterPro" id="IPR036034">
    <property type="entry name" value="PDZ_sf"/>
</dbReference>
<keyword evidence="20" id="KW-1185">Reference proteome</keyword>
<dbReference type="PANTHER" id="PTHR22939">
    <property type="entry name" value="SERINE PROTEASE FAMILY S1C HTRA-RELATED"/>
    <property type="match status" value="1"/>
</dbReference>
<keyword evidence="6 19" id="KW-0645">Protease</keyword>
<comment type="catalytic activity">
    <reaction evidence="1">
        <text>Acts on substrates that are at least partially unfolded. The cleavage site P1 residue is normally between a pair of hydrophobic residues, such as Val-|-Val.</text>
        <dbReference type="EC" id="3.4.21.107"/>
    </reaction>
</comment>
<feature type="active site" description="Charge relay system" evidence="14">
    <location>
        <position position="145"/>
    </location>
</feature>
<name>F5RDN5_METUF</name>